<comment type="caution">
    <text evidence="2">The sequence shown here is derived from an EMBL/GenBank/DDBJ whole genome shotgun (WGS) entry which is preliminary data.</text>
</comment>
<organism evidence="2 3">
    <name type="scientific">Paenibacillus agaridevorans</name>
    <dbReference type="NCBI Taxonomy" id="171404"/>
    <lineage>
        <taxon>Bacteria</taxon>
        <taxon>Bacillati</taxon>
        <taxon>Bacillota</taxon>
        <taxon>Bacilli</taxon>
        <taxon>Bacillales</taxon>
        <taxon>Paenibacillaceae</taxon>
        <taxon>Paenibacillus</taxon>
    </lineage>
</organism>
<dbReference type="AlphaFoldDB" id="A0A2R5ERJ3"/>
<feature type="transmembrane region" description="Helical" evidence="1">
    <location>
        <begin position="6"/>
        <end position="31"/>
    </location>
</feature>
<dbReference type="EMBL" id="BDQX01000043">
    <property type="protein sequence ID" value="GBG06393.1"/>
    <property type="molecule type" value="Genomic_DNA"/>
</dbReference>
<gene>
    <name evidence="2" type="ORF">PAT3040_00918</name>
</gene>
<evidence type="ECO:0000256" key="1">
    <source>
        <dbReference type="SAM" id="Phobius"/>
    </source>
</evidence>
<reference evidence="2 3" key="1">
    <citation type="submission" date="2017-08" db="EMBL/GenBank/DDBJ databases">
        <title>Substantial Increase in Enzyme Production by Combined Drug-Resistance Mutations in Paenibacillus agaridevorans.</title>
        <authorList>
            <person name="Tanaka Y."/>
            <person name="Funane K."/>
            <person name="Hosaka T."/>
            <person name="Shiwa Y."/>
            <person name="Fujita N."/>
            <person name="Miyazaki T."/>
            <person name="Yoshikawa H."/>
            <person name="Murakami K."/>
            <person name="Kasahara K."/>
            <person name="Inaoka T."/>
            <person name="Hiraga Y."/>
            <person name="Ochi K."/>
        </authorList>
    </citation>
    <scope>NUCLEOTIDE SEQUENCE [LARGE SCALE GENOMIC DNA]</scope>
    <source>
        <strain evidence="2 3">T-3040</strain>
    </source>
</reference>
<sequence>MMELEAFIGFSGTLFMPIYAFCFIVSFAGLLRAIKKDASIDRYVFSSGIFFALIMWTLSASILMAGE</sequence>
<keyword evidence="1" id="KW-0472">Membrane</keyword>
<protein>
    <submittedName>
        <fullName evidence="2">Uncharacterized protein</fullName>
    </submittedName>
</protein>
<feature type="transmembrane region" description="Helical" evidence="1">
    <location>
        <begin position="43"/>
        <end position="65"/>
    </location>
</feature>
<keyword evidence="1" id="KW-1133">Transmembrane helix</keyword>
<name>A0A2R5ERJ3_9BACL</name>
<evidence type="ECO:0000313" key="2">
    <source>
        <dbReference type="EMBL" id="GBG06393.1"/>
    </source>
</evidence>
<accession>A0A2R5ERJ3</accession>
<dbReference type="Proteomes" id="UP000245202">
    <property type="component" value="Unassembled WGS sequence"/>
</dbReference>
<keyword evidence="1" id="KW-0812">Transmembrane</keyword>
<evidence type="ECO:0000313" key="3">
    <source>
        <dbReference type="Proteomes" id="UP000245202"/>
    </source>
</evidence>
<proteinExistence type="predicted"/>
<keyword evidence="3" id="KW-1185">Reference proteome</keyword>